<feature type="compositionally biased region" description="Low complexity" evidence="1">
    <location>
        <begin position="295"/>
        <end position="315"/>
    </location>
</feature>
<reference evidence="3" key="1">
    <citation type="submission" date="2020-01" db="EMBL/GenBank/DDBJ databases">
        <authorList>
            <consortium name="DOE Joint Genome Institute"/>
            <person name="Haridas S."/>
            <person name="Albert R."/>
            <person name="Binder M."/>
            <person name="Bloem J."/>
            <person name="Labutti K."/>
            <person name="Salamov A."/>
            <person name="Andreopoulos B."/>
            <person name="Baker S.E."/>
            <person name="Barry K."/>
            <person name="Bills G."/>
            <person name="Bluhm B.H."/>
            <person name="Cannon C."/>
            <person name="Castanera R."/>
            <person name="Culley D.E."/>
            <person name="Daum C."/>
            <person name="Ezra D."/>
            <person name="Gonzalez J.B."/>
            <person name="Henrissat B."/>
            <person name="Kuo A."/>
            <person name="Liang C."/>
            <person name="Lipzen A."/>
            <person name="Lutzoni F."/>
            <person name="Magnuson J."/>
            <person name="Mondo S."/>
            <person name="Nolan M."/>
            <person name="Ohm R."/>
            <person name="Pangilinan J."/>
            <person name="Park H.-J."/>
            <person name="Ramirez L."/>
            <person name="Alfaro M."/>
            <person name="Sun H."/>
            <person name="Tritt A."/>
            <person name="Yoshinaga Y."/>
            <person name="Zwiers L.-H."/>
            <person name="Turgeon B.G."/>
            <person name="Goodwin S.B."/>
            <person name="Spatafora J.W."/>
            <person name="Crous P.W."/>
            <person name="Grigoriev I.V."/>
        </authorList>
    </citation>
    <scope>NUCLEOTIDE SEQUENCE</scope>
    <source>
        <strain evidence="3">P77</strain>
    </source>
</reference>
<evidence type="ECO:0000313" key="4">
    <source>
        <dbReference type="Proteomes" id="UP000800040"/>
    </source>
</evidence>
<sequence length="511" mass="56183">MLFRRNKPIQVALVPPPTESRAASLTLNRAPNASGRPARTLEEILGISTSPPKPPAKNYHSIDPTGAGYSSGQRAPKREPSSKKTGHATIRTDATESQAAFESDAFAVHMPTTRLPIVEQPISPTKHSRQAQVESYRTYEEKARQVRERNNSQGVQVPPKIASYNNACTGGVEKSSPFARASSPTSNVHTPAGSFPVSPPLAQSTWEHRERRQAIYIPHTRTTDEPRSTTHTPCKPLIAHGNISPNTTRFRSRADSEAGASPSPTIRAAPIKVLITPKVVPEGVSTESSYHLYNSPPTSTTMRTTATTSRSTSPAKSMPNFTPGASSSLPPKDPTTKTNAPEKAKADTIKRTRWPWHRPSGPRLGKPTTTPERVRSTYVDPFARLATPPAPPTTLHKVPIPSSLRPASPRKLVRPAEEAGAEHQLCHGLGLAVFLLKIALYIYIVIAIWFVLDAIREAFHTIGLPFRVASVAGQYVWMGICWAARVFMRGWAKWGFRVALKGGWMWRMRWW</sequence>
<dbReference type="OrthoDB" id="3755781at2759"/>
<name>A0A6A5KHW4_9PLEO</name>
<gene>
    <name evidence="3" type="ORF">BDW02DRAFT_589219</name>
</gene>
<evidence type="ECO:0000256" key="2">
    <source>
        <dbReference type="SAM" id="Phobius"/>
    </source>
</evidence>
<feature type="region of interest" description="Disordered" evidence="1">
    <location>
        <begin position="221"/>
        <end position="264"/>
    </location>
</feature>
<feature type="region of interest" description="Disordered" evidence="1">
    <location>
        <begin position="1"/>
        <end position="92"/>
    </location>
</feature>
<accession>A0A6A5KHW4</accession>
<feature type="region of interest" description="Disordered" evidence="1">
    <location>
        <begin position="175"/>
        <end position="200"/>
    </location>
</feature>
<keyword evidence="4" id="KW-1185">Reference proteome</keyword>
<dbReference type="Proteomes" id="UP000800040">
    <property type="component" value="Unassembled WGS sequence"/>
</dbReference>
<feature type="transmembrane region" description="Helical" evidence="2">
    <location>
        <begin position="464"/>
        <end position="487"/>
    </location>
</feature>
<organism evidence="3 4">
    <name type="scientific">Decorospora gaudefroyi</name>
    <dbReference type="NCBI Taxonomy" id="184978"/>
    <lineage>
        <taxon>Eukaryota</taxon>
        <taxon>Fungi</taxon>
        <taxon>Dikarya</taxon>
        <taxon>Ascomycota</taxon>
        <taxon>Pezizomycotina</taxon>
        <taxon>Dothideomycetes</taxon>
        <taxon>Pleosporomycetidae</taxon>
        <taxon>Pleosporales</taxon>
        <taxon>Pleosporineae</taxon>
        <taxon>Pleosporaceae</taxon>
        <taxon>Decorospora</taxon>
    </lineage>
</organism>
<keyword evidence="2" id="KW-0472">Membrane</keyword>
<feature type="transmembrane region" description="Helical" evidence="2">
    <location>
        <begin position="429"/>
        <end position="452"/>
    </location>
</feature>
<feature type="compositionally biased region" description="Basic and acidic residues" evidence="1">
    <location>
        <begin position="340"/>
        <end position="350"/>
    </location>
</feature>
<feature type="compositionally biased region" description="Polar residues" evidence="1">
    <location>
        <begin position="21"/>
        <end position="31"/>
    </location>
</feature>
<feature type="compositionally biased region" description="Polar residues" evidence="1">
    <location>
        <begin position="319"/>
        <end position="329"/>
    </location>
</feature>
<evidence type="ECO:0000256" key="1">
    <source>
        <dbReference type="SAM" id="MobiDB-lite"/>
    </source>
</evidence>
<keyword evidence="2" id="KW-0812">Transmembrane</keyword>
<feature type="region of interest" description="Disordered" evidence="1">
    <location>
        <begin position="286"/>
        <end position="372"/>
    </location>
</feature>
<evidence type="ECO:0000313" key="3">
    <source>
        <dbReference type="EMBL" id="KAF1834054.1"/>
    </source>
</evidence>
<protein>
    <submittedName>
        <fullName evidence="3">Uncharacterized protein</fullName>
    </submittedName>
</protein>
<dbReference type="EMBL" id="ML975308">
    <property type="protein sequence ID" value="KAF1834054.1"/>
    <property type="molecule type" value="Genomic_DNA"/>
</dbReference>
<proteinExistence type="predicted"/>
<keyword evidence="2" id="KW-1133">Transmembrane helix</keyword>
<dbReference type="AlphaFoldDB" id="A0A6A5KHW4"/>